<sequence>MSACQRLRPALGLACVIMLLLAVHGPIAQYANYHDFADRRSWEGLPNAADVLSNLGFLLAGLWGVFEVLRRVPPAGGRAGWLLAYAGVALTGLGSSWYHLHPDDQTLVWDRLPIALACAGLLAGVGSELHGRVRAIWPALWLVFWAVSGVWWWQWTADLRPYLMLQLLPLLLLPLWYWQLQRSRGEQQLVLAASLGYVLAKIAELHDQAWFVALSGHLSGHTLKHLFATVACILLVLAYRRGHHLSNGACQQRPAWV</sequence>
<gene>
    <name evidence="2" type="ORF">INR99_10470</name>
</gene>
<dbReference type="Proteomes" id="UP000604481">
    <property type="component" value="Unassembled WGS sequence"/>
</dbReference>
<evidence type="ECO:0000313" key="3">
    <source>
        <dbReference type="Proteomes" id="UP000604481"/>
    </source>
</evidence>
<feature type="transmembrane region" description="Helical" evidence="1">
    <location>
        <begin position="218"/>
        <end position="239"/>
    </location>
</feature>
<dbReference type="AlphaFoldDB" id="A0A8J7FI84"/>
<keyword evidence="3" id="KW-1185">Reference proteome</keyword>
<evidence type="ECO:0008006" key="4">
    <source>
        <dbReference type="Google" id="ProtNLM"/>
    </source>
</evidence>
<keyword evidence="1" id="KW-0812">Transmembrane</keyword>
<keyword evidence="1" id="KW-0472">Membrane</keyword>
<name>A0A8J7FI84_9NEIS</name>
<feature type="transmembrane region" description="Helical" evidence="1">
    <location>
        <begin position="136"/>
        <end position="153"/>
    </location>
</feature>
<dbReference type="PANTHER" id="PTHR34368">
    <property type="entry name" value="OS01G0962200 PROTEIN"/>
    <property type="match status" value="1"/>
</dbReference>
<feature type="transmembrane region" description="Helical" evidence="1">
    <location>
        <begin position="112"/>
        <end position="129"/>
    </location>
</feature>
<proteinExistence type="predicted"/>
<dbReference type="EMBL" id="JADFUA010000005">
    <property type="protein sequence ID" value="MBE9609775.1"/>
    <property type="molecule type" value="Genomic_DNA"/>
</dbReference>
<feature type="transmembrane region" description="Helical" evidence="1">
    <location>
        <begin position="81"/>
        <end position="100"/>
    </location>
</feature>
<accession>A0A8J7FI84</accession>
<organism evidence="2 3">
    <name type="scientific">Chitinilyticum piscinae</name>
    <dbReference type="NCBI Taxonomy" id="2866724"/>
    <lineage>
        <taxon>Bacteria</taxon>
        <taxon>Pseudomonadati</taxon>
        <taxon>Pseudomonadota</taxon>
        <taxon>Betaproteobacteria</taxon>
        <taxon>Neisseriales</taxon>
        <taxon>Chitinibacteraceae</taxon>
        <taxon>Chitinilyticum</taxon>
    </lineage>
</organism>
<feature type="transmembrane region" description="Helical" evidence="1">
    <location>
        <begin position="52"/>
        <end position="69"/>
    </location>
</feature>
<evidence type="ECO:0000313" key="2">
    <source>
        <dbReference type="EMBL" id="MBE9609775.1"/>
    </source>
</evidence>
<evidence type="ECO:0000256" key="1">
    <source>
        <dbReference type="SAM" id="Phobius"/>
    </source>
</evidence>
<comment type="caution">
    <text evidence="2">The sequence shown here is derived from an EMBL/GenBank/DDBJ whole genome shotgun (WGS) entry which is preliminary data.</text>
</comment>
<protein>
    <recommendedName>
        <fullName evidence="4">Alkaline phytoceramidase</fullName>
    </recommendedName>
</protein>
<dbReference type="PANTHER" id="PTHR34368:SF1">
    <property type="entry name" value="OS01G0962200 PROTEIN"/>
    <property type="match status" value="1"/>
</dbReference>
<dbReference type="RefSeq" id="WP_194116298.1">
    <property type="nucleotide sequence ID" value="NZ_JADFUA010000005.1"/>
</dbReference>
<reference evidence="2 3" key="1">
    <citation type="submission" date="2020-10" db="EMBL/GenBank/DDBJ databases">
        <title>The genome sequence of Chitinilyticum litopenaei 4Y14.</title>
        <authorList>
            <person name="Liu Y."/>
        </authorList>
    </citation>
    <scope>NUCLEOTIDE SEQUENCE [LARGE SCALE GENOMIC DNA]</scope>
    <source>
        <strain evidence="2 3">4Y14</strain>
    </source>
</reference>
<keyword evidence="1" id="KW-1133">Transmembrane helix</keyword>